<dbReference type="InterPro" id="IPR015897">
    <property type="entry name" value="CHK_kinase-like"/>
</dbReference>
<gene>
    <name evidence="2" type="primary">Dgri\GH14835</name>
    <name evidence="2" type="ORF">Dgri_GH14835</name>
</gene>
<protein>
    <submittedName>
        <fullName evidence="2">GH14835</fullName>
    </submittedName>
</protein>
<dbReference type="SUPFAM" id="SSF56112">
    <property type="entry name" value="Protein kinase-like (PK-like)"/>
    <property type="match status" value="1"/>
</dbReference>
<dbReference type="SMART" id="SM00587">
    <property type="entry name" value="CHK"/>
    <property type="match status" value="1"/>
</dbReference>
<dbReference type="HOGENOM" id="CLU_010718_0_2_1"/>
<dbReference type="STRING" id="7222.B4JUX9"/>
<dbReference type="PANTHER" id="PTHR11012:SF13">
    <property type="entry name" value="CHK KINASE-LIKE DOMAIN-CONTAINING PROTEIN-RELATED"/>
    <property type="match status" value="1"/>
</dbReference>
<dbReference type="AlphaFoldDB" id="B4JUX9"/>
<dbReference type="EMBL" id="CH916374">
    <property type="protein sequence ID" value="EDV91299.1"/>
    <property type="molecule type" value="Genomic_DNA"/>
</dbReference>
<dbReference type="PhylomeDB" id="B4JUX9"/>
<organism evidence="3">
    <name type="scientific">Drosophila grimshawi</name>
    <name type="common">Hawaiian fruit fly</name>
    <name type="synonym">Idiomyia grimshawi</name>
    <dbReference type="NCBI Taxonomy" id="7222"/>
    <lineage>
        <taxon>Eukaryota</taxon>
        <taxon>Metazoa</taxon>
        <taxon>Ecdysozoa</taxon>
        <taxon>Arthropoda</taxon>
        <taxon>Hexapoda</taxon>
        <taxon>Insecta</taxon>
        <taxon>Pterygota</taxon>
        <taxon>Neoptera</taxon>
        <taxon>Endopterygota</taxon>
        <taxon>Diptera</taxon>
        <taxon>Brachycera</taxon>
        <taxon>Muscomorpha</taxon>
        <taxon>Ephydroidea</taxon>
        <taxon>Drosophilidae</taxon>
        <taxon>Drosophila</taxon>
        <taxon>Hawaiian Drosophila</taxon>
    </lineage>
</organism>
<dbReference type="Proteomes" id="UP000001070">
    <property type="component" value="Unassembled WGS sequence"/>
</dbReference>
<dbReference type="InterPro" id="IPR004119">
    <property type="entry name" value="EcKL"/>
</dbReference>
<sequence length="412" mass="47617">MVETKSNGNGESMVHPAPSWLTESYVESILRRYKQDVTLAVRDLDITPATSKGENYASVMTRIKVEYVCVKTTYENDPFISNVLATYNTSITEMIMYDKILPELSRMLEDTDQSEKLFAKTLHVDDEHSAIIFEDLSVSNYVLGDRLTGFDLELTKLVLRKLAKMHATAAVYNELQPGFLTKLQHGIFNRHSRAFAPMFENLIGVAAQFAGQCPELGSVYEKKLKRLQKHVMEYTEMVYDPKPDEFNTLTHGDLWTNNIMLRPKTDQNEVDLLLIDFQFSAWASPAVDFYYFFSTSLQSQVRIDHHDALIQFYHRVLVDTLHILNFKGYIPTLRQLVLQLERGKFMAVTALLTCQAIMVNDNTDDADFNALMVDNERGRNFRRRMYNNKRIQEHVKHWLPVFDRCGLLDVLN</sequence>
<proteinExistence type="predicted"/>
<dbReference type="PANTHER" id="PTHR11012">
    <property type="entry name" value="PROTEIN KINASE-LIKE DOMAIN-CONTAINING"/>
    <property type="match status" value="1"/>
</dbReference>
<dbReference type="OMA" id="THMALRK"/>
<dbReference type="eggNOG" id="ENOG502RZD1">
    <property type="taxonomic scope" value="Eukaryota"/>
</dbReference>
<evidence type="ECO:0000313" key="2">
    <source>
        <dbReference type="EMBL" id="EDV91299.1"/>
    </source>
</evidence>
<name>B4JUX9_DROGR</name>
<evidence type="ECO:0000259" key="1">
    <source>
        <dbReference type="SMART" id="SM00587"/>
    </source>
</evidence>
<accession>B4JUX9</accession>
<dbReference type="InterPro" id="IPR011009">
    <property type="entry name" value="Kinase-like_dom_sf"/>
</dbReference>
<feature type="domain" description="CHK kinase-like" evidence="1">
    <location>
        <begin position="131"/>
        <end position="323"/>
    </location>
</feature>
<keyword evidence="3" id="KW-1185">Reference proteome</keyword>
<dbReference type="Gene3D" id="3.90.1200.10">
    <property type="match status" value="1"/>
</dbReference>
<evidence type="ECO:0000313" key="3">
    <source>
        <dbReference type="Proteomes" id="UP000001070"/>
    </source>
</evidence>
<dbReference type="Pfam" id="PF02958">
    <property type="entry name" value="EcKL"/>
    <property type="match status" value="1"/>
</dbReference>
<dbReference type="InParanoid" id="B4JUX9"/>
<reference evidence="2 3" key="1">
    <citation type="journal article" date="2007" name="Nature">
        <title>Evolution of genes and genomes on the Drosophila phylogeny.</title>
        <authorList>
            <consortium name="Drosophila 12 Genomes Consortium"/>
            <person name="Clark A.G."/>
            <person name="Eisen M.B."/>
            <person name="Smith D.R."/>
            <person name="Bergman C.M."/>
            <person name="Oliver B."/>
            <person name="Markow T.A."/>
            <person name="Kaufman T.C."/>
            <person name="Kellis M."/>
            <person name="Gelbart W."/>
            <person name="Iyer V.N."/>
            <person name="Pollard D.A."/>
            <person name="Sackton T.B."/>
            <person name="Larracuente A.M."/>
            <person name="Singh N.D."/>
            <person name="Abad J.P."/>
            <person name="Abt D.N."/>
            <person name="Adryan B."/>
            <person name="Aguade M."/>
            <person name="Akashi H."/>
            <person name="Anderson W.W."/>
            <person name="Aquadro C.F."/>
            <person name="Ardell D.H."/>
            <person name="Arguello R."/>
            <person name="Artieri C.G."/>
            <person name="Barbash D.A."/>
            <person name="Barker D."/>
            <person name="Barsanti P."/>
            <person name="Batterham P."/>
            <person name="Batzoglou S."/>
            <person name="Begun D."/>
            <person name="Bhutkar A."/>
            <person name="Blanco E."/>
            <person name="Bosak S.A."/>
            <person name="Bradley R.K."/>
            <person name="Brand A.D."/>
            <person name="Brent M.R."/>
            <person name="Brooks A.N."/>
            <person name="Brown R.H."/>
            <person name="Butlin R.K."/>
            <person name="Caggese C."/>
            <person name="Calvi B.R."/>
            <person name="Bernardo de Carvalho A."/>
            <person name="Caspi A."/>
            <person name="Castrezana S."/>
            <person name="Celniker S.E."/>
            <person name="Chang J.L."/>
            <person name="Chapple C."/>
            <person name="Chatterji S."/>
            <person name="Chinwalla A."/>
            <person name="Civetta A."/>
            <person name="Clifton S.W."/>
            <person name="Comeron J.M."/>
            <person name="Costello J.C."/>
            <person name="Coyne J.A."/>
            <person name="Daub J."/>
            <person name="David R.G."/>
            <person name="Delcher A.L."/>
            <person name="Delehaunty K."/>
            <person name="Do C.B."/>
            <person name="Ebling H."/>
            <person name="Edwards K."/>
            <person name="Eickbush T."/>
            <person name="Evans J.D."/>
            <person name="Filipski A."/>
            <person name="Findeiss S."/>
            <person name="Freyhult E."/>
            <person name="Fulton L."/>
            <person name="Fulton R."/>
            <person name="Garcia A.C."/>
            <person name="Gardiner A."/>
            <person name="Garfield D.A."/>
            <person name="Garvin B.E."/>
            <person name="Gibson G."/>
            <person name="Gilbert D."/>
            <person name="Gnerre S."/>
            <person name="Godfrey J."/>
            <person name="Good R."/>
            <person name="Gotea V."/>
            <person name="Gravely B."/>
            <person name="Greenberg A.J."/>
            <person name="Griffiths-Jones S."/>
            <person name="Gross S."/>
            <person name="Guigo R."/>
            <person name="Gustafson E.A."/>
            <person name="Haerty W."/>
            <person name="Hahn M.W."/>
            <person name="Halligan D.L."/>
            <person name="Halpern A.L."/>
            <person name="Halter G.M."/>
            <person name="Han M.V."/>
            <person name="Heger A."/>
            <person name="Hillier L."/>
            <person name="Hinrichs A.S."/>
            <person name="Holmes I."/>
            <person name="Hoskins R.A."/>
            <person name="Hubisz M.J."/>
            <person name="Hultmark D."/>
            <person name="Huntley M.A."/>
            <person name="Jaffe D.B."/>
            <person name="Jagadeeshan S."/>
            <person name="Jeck W.R."/>
            <person name="Johnson J."/>
            <person name="Jones C.D."/>
            <person name="Jordan W.C."/>
            <person name="Karpen G.H."/>
            <person name="Kataoka E."/>
            <person name="Keightley P.D."/>
            <person name="Kheradpour P."/>
            <person name="Kirkness E.F."/>
            <person name="Koerich L.B."/>
            <person name="Kristiansen K."/>
            <person name="Kudrna D."/>
            <person name="Kulathinal R.J."/>
            <person name="Kumar S."/>
            <person name="Kwok R."/>
            <person name="Lander E."/>
            <person name="Langley C.H."/>
            <person name="Lapoint R."/>
            <person name="Lazzaro B.P."/>
            <person name="Lee S.J."/>
            <person name="Levesque L."/>
            <person name="Li R."/>
            <person name="Lin C.F."/>
            <person name="Lin M.F."/>
            <person name="Lindblad-Toh K."/>
            <person name="Llopart A."/>
            <person name="Long M."/>
            <person name="Low L."/>
            <person name="Lozovsky E."/>
            <person name="Lu J."/>
            <person name="Luo M."/>
            <person name="Machado C.A."/>
            <person name="Makalowski W."/>
            <person name="Marzo M."/>
            <person name="Matsuda M."/>
            <person name="Matzkin L."/>
            <person name="McAllister B."/>
            <person name="McBride C.S."/>
            <person name="McKernan B."/>
            <person name="McKernan K."/>
            <person name="Mendez-Lago M."/>
            <person name="Minx P."/>
            <person name="Mollenhauer M.U."/>
            <person name="Montooth K."/>
            <person name="Mount S.M."/>
            <person name="Mu X."/>
            <person name="Myers E."/>
            <person name="Negre B."/>
            <person name="Newfeld S."/>
            <person name="Nielsen R."/>
            <person name="Noor M.A."/>
            <person name="O'Grady P."/>
            <person name="Pachter L."/>
            <person name="Papaceit M."/>
            <person name="Parisi M.J."/>
            <person name="Parisi M."/>
            <person name="Parts L."/>
            <person name="Pedersen J.S."/>
            <person name="Pesole G."/>
            <person name="Phillippy A.M."/>
            <person name="Ponting C.P."/>
            <person name="Pop M."/>
            <person name="Porcelli D."/>
            <person name="Powell J.R."/>
            <person name="Prohaska S."/>
            <person name="Pruitt K."/>
            <person name="Puig M."/>
            <person name="Quesneville H."/>
            <person name="Ram K.R."/>
            <person name="Rand D."/>
            <person name="Rasmussen M.D."/>
            <person name="Reed L.K."/>
            <person name="Reenan R."/>
            <person name="Reily A."/>
            <person name="Remington K.A."/>
            <person name="Rieger T.T."/>
            <person name="Ritchie M.G."/>
            <person name="Robin C."/>
            <person name="Rogers Y.H."/>
            <person name="Rohde C."/>
            <person name="Rozas J."/>
            <person name="Rubenfield M.J."/>
            <person name="Ruiz A."/>
            <person name="Russo S."/>
            <person name="Salzberg S.L."/>
            <person name="Sanchez-Gracia A."/>
            <person name="Saranga D.J."/>
            <person name="Sato H."/>
            <person name="Schaeffer S.W."/>
            <person name="Schatz M.C."/>
            <person name="Schlenke T."/>
            <person name="Schwartz R."/>
            <person name="Segarra C."/>
            <person name="Singh R.S."/>
            <person name="Sirot L."/>
            <person name="Sirota M."/>
            <person name="Sisneros N.B."/>
            <person name="Smith C.D."/>
            <person name="Smith T.F."/>
            <person name="Spieth J."/>
            <person name="Stage D.E."/>
            <person name="Stark A."/>
            <person name="Stephan W."/>
            <person name="Strausberg R.L."/>
            <person name="Strempel S."/>
            <person name="Sturgill D."/>
            <person name="Sutton G."/>
            <person name="Sutton G.G."/>
            <person name="Tao W."/>
            <person name="Teichmann S."/>
            <person name="Tobari Y.N."/>
            <person name="Tomimura Y."/>
            <person name="Tsolas J.M."/>
            <person name="Valente V.L."/>
            <person name="Venter E."/>
            <person name="Venter J.C."/>
            <person name="Vicario S."/>
            <person name="Vieira F.G."/>
            <person name="Vilella A.J."/>
            <person name="Villasante A."/>
            <person name="Walenz B."/>
            <person name="Wang J."/>
            <person name="Wasserman M."/>
            <person name="Watts T."/>
            <person name="Wilson D."/>
            <person name="Wilson R.K."/>
            <person name="Wing R.A."/>
            <person name="Wolfner M.F."/>
            <person name="Wong A."/>
            <person name="Wong G.K."/>
            <person name="Wu C.I."/>
            <person name="Wu G."/>
            <person name="Yamamoto D."/>
            <person name="Yang H.P."/>
            <person name="Yang S.P."/>
            <person name="Yorke J.A."/>
            <person name="Yoshida K."/>
            <person name="Zdobnov E."/>
            <person name="Zhang P."/>
            <person name="Zhang Y."/>
            <person name="Zimin A.V."/>
            <person name="Baldwin J."/>
            <person name="Abdouelleil A."/>
            <person name="Abdulkadir J."/>
            <person name="Abebe A."/>
            <person name="Abera B."/>
            <person name="Abreu J."/>
            <person name="Acer S.C."/>
            <person name="Aftuck L."/>
            <person name="Alexander A."/>
            <person name="An P."/>
            <person name="Anderson E."/>
            <person name="Anderson S."/>
            <person name="Arachi H."/>
            <person name="Azer M."/>
            <person name="Bachantsang P."/>
            <person name="Barry A."/>
            <person name="Bayul T."/>
            <person name="Berlin A."/>
            <person name="Bessette D."/>
            <person name="Bloom T."/>
            <person name="Blye J."/>
            <person name="Boguslavskiy L."/>
            <person name="Bonnet C."/>
            <person name="Boukhgalter B."/>
            <person name="Bourzgui I."/>
            <person name="Brown A."/>
            <person name="Cahill P."/>
            <person name="Channer S."/>
            <person name="Cheshatsang Y."/>
            <person name="Chuda L."/>
            <person name="Citroen M."/>
            <person name="Collymore A."/>
            <person name="Cooke P."/>
            <person name="Costello M."/>
            <person name="D'Aco K."/>
            <person name="Daza R."/>
            <person name="De Haan G."/>
            <person name="DeGray S."/>
            <person name="DeMaso C."/>
            <person name="Dhargay N."/>
            <person name="Dooley K."/>
            <person name="Dooley E."/>
            <person name="Doricent M."/>
            <person name="Dorje P."/>
            <person name="Dorjee K."/>
            <person name="Dupes A."/>
            <person name="Elong R."/>
            <person name="Falk J."/>
            <person name="Farina A."/>
            <person name="Faro S."/>
            <person name="Ferguson D."/>
            <person name="Fisher S."/>
            <person name="Foley C.D."/>
            <person name="Franke A."/>
            <person name="Friedrich D."/>
            <person name="Gadbois L."/>
            <person name="Gearin G."/>
            <person name="Gearin C.R."/>
            <person name="Giannoukos G."/>
            <person name="Goode T."/>
            <person name="Graham J."/>
            <person name="Grandbois E."/>
            <person name="Grewal S."/>
            <person name="Gyaltsen K."/>
            <person name="Hafez N."/>
            <person name="Hagos B."/>
            <person name="Hall J."/>
            <person name="Henson C."/>
            <person name="Hollinger A."/>
            <person name="Honan T."/>
            <person name="Huard M.D."/>
            <person name="Hughes L."/>
            <person name="Hurhula B."/>
            <person name="Husby M.E."/>
            <person name="Kamat A."/>
            <person name="Kanga B."/>
            <person name="Kashin S."/>
            <person name="Khazanovich D."/>
            <person name="Kisner P."/>
            <person name="Lance K."/>
            <person name="Lara M."/>
            <person name="Lee W."/>
            <person name="Lennon N."/>
            <person name="Letendre F."/>
            <person name="LeVine R."/>
            <person name="Lipovsky A."/>
            <person name="Liu X."/>
            <person name="Liu J."/>
            <person name="Liu S."/>
            <person name="Lokyitsang T."/>
            <person name="Lokyitsang Y."/>
            <person name="Lubonja R."/>
            <person name="Lui A."/>
            <person name="MacDonald P."/>
            <person name="Magnisalis V."/>
            <person name="Maru K."/>
            <person name="Matthews C."/>
            <person name="McCusker W."/>
            <person name="McDonough S."/>
            <person name="Mehta T."/>
            <person name="Meldrim J."/>
            <person name="Meneus L."/>
            <person name="Mihai O."/>
            <person name="Mihalev A."/>
            <person name="Mihova T."/>
            <person name="Mittelman R."/>
            <person name="Mlenga V."/>
            <person name="Montmayeur A."/>
            <person name="Mulrain L."/>
            <person name="Navidi A."/>
            <person name="Naylor J."/>
            <person name="Negash T."/>
            <person name="Nguyen T."/>
            <person name="Nguyen N."/>
            <person name="Nicol R."/>
            <person name="Norbu C."/>
            <person name="Norbu N."/>
            <person name="Novod N."/>
            <person name="O'Neill B."/>
            <person name="Osman S."/>
            <person name="Markiewicz E."/>
            <person name="Oyono O.L."/>
            <person name="Patti C."/>
            <person name="Phunkhang P."/>
            <person name="Pierre F."/>
            <person name="Priest M."/>
            <person name="Raghuraman S."/>
            <person name="Rege F."/>
            <person name="Reyes R."/>
            <person name="Rise C."/>
            <person name="Rogov P."/>
            <person name="Ross K."/>
            <person name="Ryan E."/>
            <person name="Settipalli S."/>
            <person name="Shea T."/>
            <person name="Sherpa N."/>
            <person name="Shi L."/>
            <person name="Shih D."/>
            <person name="Sparrow T."/>
            <person name="Spaulding J."/>
            <person name="Stalker J."/>
            <person name="Stange-Thomann N."/>
            <person name="Stavropoulos S."/>
            <person name="Stone C."/>
            <person name="Strader C."/>
            <person name="Tesfaye S."/>
            <person name="Thomson T."/>
            <person name="Thoulutsang Y."/>
            <person name="Thoulutsang D."/>
            <person name="Topham K."/>
            <person name="Topping I."/>
            <person name="Tsamla T."/>
            <person name="Vassiliev H."/>
            <person name="Vo A."/>
            <person name="Wangchuk T."/>
            <person name="Wangdi T."/>
            <person name="Weiand M."/>
            <person name="Wilkinson J."/>
            <person name="Wilson A."/>
            <person name="Yadav S."/>
            <person name="Young G."/>
            <person name="Yu Q."/>
            <person name="Zembek L."/>
            <person name="Zhong D."/>
            <person name="Zimmer A."/>
            <person name="Zwirko Z."/>
            <person name="Jaffe D.B."/>
            <person name="Alvarez P."/>
            <person name="Brockman W."/>
            <person name="Butler J."/>
            <person name="Chin C."/>
            <person name="Gnerre S."/>
            <person name="Grabherr M."/>
            <person name="Kleber M."/>
            <person name="Mauceli E."/>
            <person name="MacCallum I."/>
        </authorList>
    </citation>
    <scope>NUCLEOTIDE SEQUENCE [LARGE SCALE GENOMIC DNA]</scope>
    <source>
        <strain evidence="3">Tucson 15287-2541.00</strain>
    </source>
</reference>
<dbReference type="OrthoDB" id="411145at2759"/>